<dbReference type="EMBL" id="CP025096">
    <property type="protein sequence ID" value="AUD01411.1"/>
    <property type="molecule type" value="Genomic_DNA"/>
</dbReference>
<evidence type="ECO:0000313" key="2">
    <source>
        <dbReference type="EMBL" id="AUD01411.1"/>
    </source>
</evidence>
<keyword evidence="1" id="KW-1133">Transmembrane helix</keyword>
<dbReference type="Proteomes" id="UP000232883">
    <property type="component" value="Chromosome"/>
</dbReference>
<dbReference type="OrthoDB" id="941642at2"/>
<protein>
    <submittedName>
        <fullName evidence="2">Uncharacterized protein</fullName>
    </submittedName>
</protein>
<gene>
    <name evidence="2" type="ORF">CWM47_06065</name>
</gene>
<keyword evidence="1" id="KW-0812">Transmembrane</keyword>
<dbReference type="KEGG" id="spir:CWM47_06065"/>
<dbReference type="AlphaFoldDB" id="A0A2K8YUW4"/>
<proteinExistence type="predicted"/>
<accession>A0A2K8YUW4</accession>
<reference evidence="2 3" key="1">
    <citation type="submission" date="2017-11" db="EMBL/GenBank/DDBJ databases">
        <title>Taxonomic description and genome sequences of Spirosoma HA7 sp. nov., isolated from pollen microhabitat of Corylus avellana.</title>
        <authorList>
            <person name="Ambika Manirajan B."/>
            <person name="Suarez C."/>
            <person name="Ratering S."/>
            <person name="Geissler-Plaum R."/>
            <person name="Cardinale M."/>
            <person name="Sylvia S."/>
        </authorList>
    </citation>
    <scope>NUCLEOTIDE SEQUENCE [LARGE SCALE GENOMIC DNA]</scope>
    <source>
        <strain evidence="2 3">HA7</strain>
    </source>
</reference>
<keyword evidence="1" id="KW-0472">Membrane</keyword>
<feature type="transmembrane region" description="Helical" evidence="1">
    <location>
        <begin position="44"/>
        <end position="65"/>
    </location>
</feature>
<organism evidence="2 3">
    <name type="scientific">Spirosoma pollinicola</name>
    <dbReference type="NCBI Taxonomy" id="2057025"/>
    <lineage>
        <taxon>Bacteria</taxon>
        <taxon>Pseudomonadati</taxon>
        <taxon>Bacteroidota</taxon>
        <taxon>Cytophagia</taxon>
        <taxon>Cytophagales</taxon>
        <taxon>Cytophagaceae</taxon>
        <taxon>Spirosoma</taxon>
    </lineage>
</organism>
<feature type="transmembrane region" description="Helical" evidence="1">
    <location>
        <begin position="77"/>
        <end position="95"/>
    </location>
</feature>
<evidence type="ECO:0000313" key="3">
    <source>
        <dbReference type="Proteomes" id="UP000232883"/>
    </source>
</evidence>
<dbReference type="RefSeq" id="WP_100987132.1">
    <property type="nucleotide sequence ID" value="NZ_CP025096.1"/>
</dbReference>
<sequence length="229" mass="25581">MERYVTAFVFGLCAAPLFFILTLTAIDSINRSDPGQGPSLSTSLLLGVILALVGFIVTGGLALFYGGHGYLRPIQTTTALMLAGWSIAGAIFAWHEPRQLDYSGRQGVLEAEIRVATSLLDTLKPDQVIVPSFLGGSFDQLHTEQIRHEGNFLIIPWETTVNVVYNWSIWVTLRYSQHLYFPMNLPYRPTQSTEWSDWSGPAPHKNSTTPEGISLRYRFKLVPQSVQHQ</sequence>
<keyword evidence="3" id="KW-1185">Reference proteome</keyword>
<name>A0A2K8YUW4_9BACT</name>
<evidence type="ECO:0000256" key="1">
    <source>
        <dbReference type="SAM" id="Phobius"/>
    </source>
</evidence>